<dbReference type="KEGG" id="htr:EPV75_00170"/>
<dbReference type="PRINTS" id="PR00420">
    <property type="entry name" value="RNGMNOXGNASE"/>
</dbReference>
<protein>
    <submittedName>
        <fullName evidence="1">NAD(P)/FAD-dependent oxidoreductase</fullName>
    </submittedName>
</protein>
<reference evidence="1 2" key="1">
    <citation type="journal article" date="2018" name="Environ. Microbiol.">
        <title>Genomes of ubiquitous marine and hypersaline Hydrogenovibrio, Thiomicrorhabdus and Thiomicrospira spp. encode a diversity of mechanisms to sustain chemolithoautotrophy in heterogeneous environments.</title>
        <authorList>
            <person name="Scott K.M."/>
            <person name="Williams J."/>
            <person name="Porter C.M.B."/>
            <person name="Russel S."/>
            <person name="Harmer T.L."/>
            <person name="Paul J.H."/>
            <person name="Antonen K.M."/>
            <person name="Bridges M.K."/>
            <person name="Camper G.J."/>
            <person name="Campla C.K."/>
            <person name="Casella L.G."/>
            <person name="Chase E."/>
            <person name="Conrad J.W."/>
            <person name="Cruz M.C."/>
            <person name="Dunlap D.S."/>
            <person name="Duran L."/>
            <person name="Fahsbender E.M."/>
            <person name="Goldsmith D.B."/>
            <person name="Keeley R.F."/>
            <person name="Kondoff M.R."/>
            <person name="Kussy B.I."/>
            <person name="Lane M.K."/>
            <person name="Lawler S."/>
            <person name="Leigh B.A."/>
            <person name="Lewis C."/>
            <person name="Lostal L.M."/>
            <person name="Marking D."/>
            <person name="Mancera P.A."/>
            <person name="McClenthan E.C."/>
            <person name="McIntyre E.A."/>
            <person name="Mine J.A."/>
            <person name="Modi S."/>
            <person name="Moore B.D."/>
            <person name="Morgan W.A."/>
            <person name="Nelson K.M."/>
            <person name="Nguyen K.N."/>
            <person name="Ogburn N."/>
            <person name="Parrino D.G."/>
            <person name="Pedapudi A.D."/>
            <person name="Pelham R.P."/>
            <person name="Preece A.M."/>
            <person name="Rampersad E.A."/>
            <person name="Richardson J.C."/>
            <person name="Rodgers C.M."/>
            <person name="Schaffer B.L."/>
            <person name="Sheridan N.E."/>
            <person name="Solone M.R."/>
            <person name="Staley Z.R."/>
            <person name="Tabuchi M."/>
            <person name="Waide R.J."/>
            <person name="Wanjugi P.W."/>
            <person name="Young S."/>
            <person name="Clum A."/>
            <person name="Daum C."/>
            <person name="Huntemann M."/>
            <person name="Ivanova N."/>
            <person name="Kyrpides N."/>
            <person name="Mikhailova N."/>
            <person name="Palaniappan K."/>
            <person name="Pillay M."/>
            <person name="Reddy T.B.K."/>
            <person name="Shapiro N."/>
            <person name="Stamatis D."/>
            <person name="Varghese N."/>
            <person name="Woyke T."/>
            <person name="Boden R."/>
            <person name="Freyermuth S.K."/>
            <person name="Kerfeld C.A."/>
        </authorList>
    </citation>
    <scope>NUCLEOTIDE SEQUENCE [LARGE SCALE GENOMIC DNA]</scope>
    <source>
        <strain evidence="1 2">JR-2</strain>
    </source>
</reference>
<name>A0A451G417_9GAMM</name>
<dbReference type="EMBL" id="CP035033">
    <property type="protein sequence ID" value="QAB14198.1"/>
    <property type="molecule type" value="Genomic_DNA"/>
</dbReference>
<dbReference type="RefSeq" id="WP_128384057.1">
    <property type="nucleotide sequence ID" value="NZ_CP035033.1"/>
</dbReference>
<dbReference type="PANTHER" id="PTHR43747:SF1">
    <property type="entry name" value="SLR1998 PROTEIN"/>
    <property type="match status" value="1"/>
</dbReference>
<dbReference type="AlphaFoldDB" id="A0A451G417"/>
<accession>A0A451G417</accession>
<evidence type="ECO:0000313" key="2">
    <source>
        <dbReference type="Proteomes" id="UP000285478"/>
    </source>
</evidence>
<dbReference type="Pfam" id="PF04820">
    <property type="entry name" value="Trp_halogenase"/>
    <property type="match status" value="2"/>
</dbReference>
<dbReference type="InterPro" id="IPR006905">
    <property type="entry name" value="Flavin_halogenase"/>
</dbReference>
<dbReference type="InterPro" id="IPR050816">
    <property type="entry name" value="Flavin-dep_Halogenase_NPB"/>
</dbReference>
<dbReference type="Proteomes" id="UP000285478">
    <property type="component" value="Chromosome"/>
</dbReference>
<dbReference type="GO" id="GO:0004497">
    <property type="term" value="F:monooxygenase activity"/>
    <property type="evidence" value="ECO:0007669"/>
    <property type="project" value="InterPro"/>
</dbReference>
<proteinExistence type="predicted"/>
<gene>
    <name evidence="1" type="ORF">EPV75_00170</name>
</gene>
<sequence length="409" mass="45810">MKHCDVFIIGGGPAGSIAAAKLVQAGYDVKLVERQVFPRFVIGESLLPRCNQLLNDANMLDSIEAAGFQFKGGVAFQTGREFEIFHFDNNLGEPFNSSFQVKRELFDHELLKDAERKGTDVEFESEVTAYDPDANIVTVKTKQGDIETYQAKKVIDASGYGRVLPRLLNLDAKPKLALRRATFCRVQNDVRPTDGTDGYIYVDVYGDNDAWIWNIPFNDGITSVGIVCTEAFFQSFNMTDDAFWDHIVHTHPCAKERYKNASKINDVGSLSGYSAAVKKLYGDNFVLVGNASEFLDPVFSSGVTLALESGSVAADLTLRELQGDTVDWQTEYEDYMMRGINVFREFVESWYDGRLQTIFFTEHKDERIKQSITSVLSGYVWNPKNYFVKSPTAAVNTLVAMIESSKQPV</sequence>
<evidence type="ECO:0000313" key="1">
    <source>
        <dbReference type="EMBL" id="QAB14198.1"/>
    </source>
</evidence>
<organism evidence="1 2">
    <name type="scientific">Hydrogenovibrio thermophilus</name>
    <dbReference type="NCBI Taxonomy" id="265883"/>
    <lineage>
        <taxon>Bacteria</taxon>
        <taxon>Pseudomonadati</taxon>
        <taxon>Pseudomonadota</taxon>
        <taxon>Gammaproteobacteria</taxon>
        <taxon>Thiotrichales</taxon>
        <taxon>Piscirickettsiaceae</taxon>
        <taxon>Hydrogenovibrio</taxon>
    </lineage>
</organism>
<dbReference type="PANTHER" id="PTHR43747">
    <property type="entry name" value="FAD-BINDING PROTEIN"/>
    <property type="match status" value="1"/>
</dbReference>
<keyword evidence="2" id="KW-1185">Reference proteome</keyword>
<dbReference type="InterPro" id="IPR036188">
    <property type="entry name" value="FAD/NAD-bd_sf"/>
</dbReference>
<dbReference type="Gene3D" id="3.50.50.60">
    <property type="entry name" value="FAD/NAD(P)-binding domain"/>
    <property type="match status" value="1"/>
</dbReference>
<dbReference type="SUPFAM" id="SSF51905">
    <property type="entry name" value="FAD/NAD(P)-binding domain"/>
    <property type="match status" value="1"/>
</dbReference>